<protein>
    <submittedName>
        <fullName evidence="1">Uncharacterized protein</fullName>
    </submittedName>
</protein>
<proteinExistence type="predicted"/>
<reference evidence="1" key="1">
    <citation type="journal article" date="2021" name="Proc. Natl. Acad. Sci. U.S.A.">
        <title>A Catalog of Tens of Thousands of Viruses from Human Metagenomes Reveals Hidden Associations with Chronic Diseases.</title>
        <authorList>
            <person name="Tisza M.J."/>
            <person name="Buck C.B."/>
        </authorList>
    </citation>
    <scope>NUCLEOTIDE SEQUENCE</scope>
    <source>
        <strain evidence="1">CtRRO23</strain>
    </source>
</reference>
<organism evidence="1">
    <name type="scientific">Siphoviridae sp. ctRRO23</name>
    <dbReference type="NCBI Taxonomy" id="2826334"/>
    <lineage>
        <taxon>Viruses</taxon>
        <taxon>Duplodnaviria</taxon>
        <taxon>Heunggongvirae</taxon>
        <taxon>Uroviricota</taxon>
        <taxon>Caudoviricetes</taxon>
    </lineage>
</organism>
<sequence length="40" mass="4872">MLKKIISELIGFFRYLNNEIEHSDISHERNPHVYPHSSYR</sequence>
<accession>A0A8S5LTH4</accession>
<dbReference type="EMBL" id="BK014730">
    <property type="protein sequence ID" value="DAD73127.1"/>
    <property type="molecule type" value="Genomic_DNA"/>
</dbReference>
<evidence type="ECO:0000313" key="1">
    <source>
        <dbReference type="EMBL" id="DAD73127.1"/>
    </source>
</evidence>
<name>A0A8S5LTH4_9CAUD</name>